<feature type="region of interest" description="Disordered" evidence="1">
    <location>
        <begin position="472"/>
        <end position="536"/>
    </location>
</feature>
<protein>
    <submittedName>
        <fullName evidence="3">PHO85 cyclin-1</fullName>
    </submittedName>
</protein>
<accession>A0A9W8EGD2</accession>
<dbReference type="SUPFAM" id="SSF47954">
    <property type="entry name" value="Cyclin-like"/>
    <property type="match status" value="1"/>
</dbReference>
<sequence length="820" mass="86329">MSTQVDRGHSAQRPTHLNMTTPLSTRTLEAIQCEITKEMIAIIATHAKGVIPCTPASSIAPTSSGSTHLQTSQEARQGASERLPSPPTTPGSNAMSSIPPLDMFITNLVLRSRVQAGTLICTLVYLRRLRHRLPKEARGMECTCHRIFLATLIVAGKYLNDASPKNKYWARYSTVFTVAEVNLMEKQLLFLLDFDLRIDNDDLNDAASPFFVVESNLSIPLTPTTPPLGATSCRPAIPATNCSARRTEERAYLESVPVSSMDSHSVSHQLHKSYLQRESAKAYPSTLGLNGHNRSIQPPVATLGPSVADRSDVDNIAVEPLESNMPLSAALKQTPQPGGLAKRQLQPEPAQSLRSATATPVSIAGLRSKHSMLQHKSSLPFDSLSDAKYKTPTGPVHQITVDDMAPLRPSPKKRAVSRGHHGNVPHPSPIYHCSTAGTQSSAVTATASALTASSACFLQPLEQASINYASSKYQQQRYDPNASRGYRGDCDRSVPRMATSIPSFRGATSSSSVSPAANYGSSRSSSKPADGCALPSQPALPDFSRMSRSANAATTLVSSRARGCNDLSQPAHPPLARLASSSFTADSSPVNTLVYGGSPAALASSSAGLVHRQASSMAATRSPLACKSSGSSLALAPESALTLLSVDAQRLKLSEEPSSLGPKQHNGDTSNVIYADVCRGASSSTGLHQQQECAQAAALGGSGNGGGWYLKSRILHPLSSWFRSSRQSHHSGACVSSSPAPSTSAPGIAALPTTPVIATASYVAGAQDSRQGVTGNVRGDCMRTGSGIQQDSSAVSCSMPPSRLGNMVPLAHAGKCAVPH</sequence>
<evidence type="ECO:0000313" key="4">
    <source>
        <dbReference type="Proteomes" id="UP001150907"/>
    </source>
</evidence>
<feature type="region of interest" description="Disordered" evidence="1">
    <location>
        <begin position="404"/>
        <end position="426"/>
    </location>
</feature>
<dbReference type="AlphaFoldDB" id="A0A9W8EGD2"/>
<feature type="compositionally biased region" description="Polar residues" evidence="1">
    <location>
        <begin position="59"/>
        <end position="75"/>
    </location>
</feature>
<keyword evidence="4" id="KW-1185">Reference proteome</keyword>
<dbReference type="PANTHER" id="PTHR15615:SF10">
    <property type="entry name" value="PHO85 CYCLIN-2-RELATED"/>
    <property type="match status" value="1"/>
</dbReference>
<reference evidence="3" key="1">
    <citation type="submission" date="2022-07" db="EMBL/GenBank/DDBJ databases">
        <title>Phylogenomic reconstructions and comparative analyses of Kickxellomycotina fungi.</title>
        <authorList>
            <person name="Reynolds N.K."/>
            <person name="Stajich J.E."/>
            <person name="Barry K."/>
            <person name="Grigoriev I.V."/>
            <person name="Crous P."/>
            <person name="Smith M.E."/>
        </authorList>
    </citation>
    <scope>NUCLEOTIDE SEQUENCE</scope>
    <source>
        <strain evidence="3">IMI 214461</strain>
    </source>
</reference>
<organism evidence="3 4">
    <name type="scientific">Coemansia thaxteri</name>
    <dbReference type="NCBI Taxonomy" id="2663907"/>
    <lineage>
        <taxon>Eukaryota</taxon>
        <taxon>Fungi</taxon>
        <taxon>Fungi incertae sedis</taxon>
        <taxon>Zoopagomycota</taxon>
        <taxon>Kickxellomycotina</taxon>
        <taxon>Kickxellomycetes</taxon>
        <taxon>Kickxellales</taxon>
        <taxon>Kickxellaceae</taxon>
        <taxon>Coemansia</taxon>
    </lineage>
</organism>
<dbReference type="Pfam" id="PF00134">
    <property type="entry name" value="Cyclin_N"/>
    <property type="match status" value="1"/>
</dbReference>
<feature type="region of interest" description="Disordered" evidence="1">
    <location>
        <begin position="59"/>
        <end position="96"/>
    </location>
</feature>
<comment type="caution">
    <text evidence="3">The sequence shown here is derived from an EMBL/GenBank/DDBJ whole genome shotgun (WGS) entry which is preliminary data.</text>
</comment>
<dbReference type="Gene3D" id="1.10.472.10">
    <property type="entry name" value="Cyclin-like"/>
    <property type="match status" value="1"/>
</dbReference>
<feature type="region of interest" description="Disordered" evidence="1">
    <location>
        <begin position="285"/>
        <end position="307"/>
    </location>
</feature>
<dbReference type="InterPro" id="IPR013922">
    <property type="entry name" value="Cyclin_PHO80-like"/>
</dbReference>
<dbReference type="GO" id="GO:0016538">
    <property type="term" value="F:cyclin-dependent protein serine/threonine kinase regulator activity"/>
    <property type="evidence" value="ECO:0007669"/>
    <property type="project" value="TreeGrafter"/>
</dbReference>
<dbReference type="GO" id="GO:0019901">
    <property type="term" value="F:protein kinase binding"/>
    <property type="evidence" value="ECO:0007669"/>
    <property type="project" value="InterPro"/>
</dbReference>
<dbReference type="GO" id="GO:0005634">
    <property type="term" value="C:nucleus"/>
    <property type="evidence" value="ECO:0007669"/>
    <property type="project" value="TreeGrafter"/>
</dbReference>
<evidence type="ECO:0000256" key="1">
    <source>
        <dbReference type="SAM" id="MobiDB-lite"/>
    </source>
</evidence>
<dbReference type="EMBL" id="JANBQF010000108">
    <property type="protein sequence ID" value="KAJ2005320.1"/>
    <property type="molecule type" value="Genomic_DNA"/>
</dbReference>
<dbReference type="OrthoDB" id="10250320at2759"/>
<feature type="domain" description="Cyclin N-terminal" evidence="2">
    <location>
        <begin position="103"/>
        <end position="197"/>
    </location>
</feature>
<gene>
    <name evidence="3" type="primary">PCL1_1</name>
    <name evidence="3" type="ORF">H4R26_002019</name>
</gene>
<dbReference type="PANTHER" id="PTHR15615">
    <property type="match status" value="1"/>
</dbReference>
<proteinExistence type="predicted"/>
<feature type="compositionally biased region" description="Basic residues" evidence="1">
    <location>
        <begin position="410"/>
        <end position="423"/>
    </location>
</feature>
<evidence type="ECO:0000259" key="2">
    <source>
        <dbReference type="Pfam" id="PF00134"/>
    </source>
</evidence>
<evidence type="ECO:0000313" key="3">
    <source>
        <dbReference type="EMBL" id="KAJ2005320.1"/>
    </source>
</evidence>
<dbReference type="InterPro" id="IPR006671">
    <property type="entry name" value="Cyclin_N"/>
</dbReference>
<feature type="compositionally biased region" description="Polar residues" evidence="1">
    <location>
        <begin position="500"/>
        <end position="527"/>
    </location>
</feature>
<dbReference type="InterPro" id="IPR036915">
    <property type="entry name" value="Cyclin-like_sf"/>
</dbReference>
<name>A0A9W8EGD2_9FUNG</name>
<feature type="region of interest" description="Disordered" evidence="1">
    <location>
        <begin position="333"/>
        <end position="355"/>
    </location>
</feature>
<dbReference type="CDD" id="cd20557">
    <property type="entry name" value="CYCLIN_ScPCL1-like"/>
    <property type="match status" value="1"/>
</dbReference>
<dbReference type="GO" id="GO:0000307">
    <property type="term" value="C:cyclin-dependent protein kinase holoenzyme complex"/>
    <property type="evidence" value="ECO:0007669"/>
    <property type="project" value="TreeGrafter"/>
</dbReference>
<feature type="compositionally biased region" description="Polar residues" evidence="1">
    <location>
        <begin position="12"/>
        <end position="23"/>
    </location>
</feature>
<dbReference type="Proteomes" id="UP001150907">
    <property type="component" value="Unassembled WGS sequence"/>
</dbReference>
<feature type="region of interest" description="Disordered" evidence="1">
    <location>
        <begin position="1"/>
        <end position="23"/>
    </location>
</feature>